<sequence>MTAAPRELPPERRVAAPRRPRRQDPARTNHSGRRASTGDRATAPTWPRPPGGSPMPRRRPRAPGPTRSCRRRRRPPRTPRTQPATSRAVTCRPSPGRSGGPGGTTTRCCPCIPSADGRRPRGRP</sequence>
<evidence type="ECO:0000256" key="1">
    <source>
        <dbReference type="SAM" id="MobiDB-lite"/>
    </source>
</evidence>
<feature type="compositionally biased region" description="Basic residues" evidence="1">
    <location>
        <begin position="68"/>
        <end position="77"/>
    </location>
</feature>
<name>A0A3S3ZDH5_9MICO</name>
<protein>
    <submittedName>
        <fullName evidence="2">Uncharacterized protein</fullName>
    </submittedName>
</protein>
<evidence type="ECO:0000313" key="2">
    <source>
        <dbReference type="EMBL" id="RWZ53114.1"/>
    </source>
</evidence>
<feature type="compositionally biased region" description="Low complexity" evidence="1">
    <location>
        <begin position="79"/>
        <end position="96"/>
    </location>
</feature>
<reference evidence="2 3" key="1">
    <citation type="submission" date="2018-12" db="EMBL/GenBank/DDBJ databases">
        <authorList>
            <person name="Li F."/>
        </authorList>
    </citation>
    <scope>NUCLEOTIDE SEQUENCE [LARGE SCALE GENOMIC DNA]</scope>
    <source>
        <strain evidence="2 3">11W25H-1</strain>
    </source>
</reference>
<keyword evidence="3" id="KW-1185">Reference proteome</keyword>
<organism evidence="2 3">
    <name type="scientific">Labedella phragmitis</name>
    <dbReference type="NCBI Taxonomy" id="2498849"/>
    <lineage>
        <taxon>Bacteria</taxon>
        <taxon>Bacillati</taxon>
        <taxon>Actinomycetota</taxon>
        <taxon>Actinomycetes</taxon>
        <taxon>Micrococcales</taxon>
        <taxon>Microbacteriaceae</taxon>
        <taxon>Labedella</taxon>
    </lineage>
</organism>
<comment type="caution">
    <text evidence="2">The sequence shown here is derived from an EMBL/GenBank/DDBJ whole genome shotgun (WGS) entry which is preliminary data.</text>
</comment>
<dbReference type="EMBL" id="RZNB01000001">
    <property type="protein sequence ID" value="RWZ53114.1"/>
    <property type="molecule type" value="Genomic_DNA"/>
</dbReference>
<feature type="region of interest" description="Disordered" evidence="1">
    <location>
        <begin position="1"/>
        <end position="124"/>
    </location>
</feature>
<gene>
    <name evidence="2" type="ORF">ELQ90_04100</name>
</gene>
<dbReference type="AlphaFoldDB" id="A0A3S3ZDH5"/>
<accession>A0A3S3ZDH5</accession>
<proteinExistence type="predicted"/>
<dbReference type="Proteomes" id="UP000288547">
    <property type="component" value="Unassembled WGS sequence"/>
</dbReference>
<evidence type="ECO:0000313" key="3">
    <source>
        <dbReference type="Proteomes" id="UP000288547"/>
    </source>
</evidence>